<dbReference type="AlphaFoldDB" id="A0A6M9Q2L0"/>
<proteinExistence type="predicted"/>
<evidence type="ECO:0000313" key="2">
    <source>
        <dbReference type="EMBL" id="QKM65405.1"/>
    </source>
</evidence>
<protein>
    <submittedName>
        <fullName evidence="2">Rhodanese</fullName>
    </submittedName>
</protein>
<evidence type="ECO:0000313" key="3">
    <source>
        <dbReference type="Proteomes" id="UP000503312"/>
    </source>
</evidence>
<dbReference type="Proteomes" id="UP000503312">
    <property type="component" value="Chromosome"/>
</dbReference>
<dbReference type="RefSeq" id="WP_173956438.1">
    <property type="nucleotide sequence ID" value="NZ_CP028942.1"/>
</dbReference>
<dbReference type="EMBL" id="CP028942">
    <property type="protein sequence ID" value="QKM65405.1"/>
    <property type="molecule type" value="Genomic_DNA"/>
</dbReference>
<dbReference type="KEGG" id="ptrp:DCO17_09235"/>
<dbReference type="InterPro" id="IPR036873">
    <property type="entry name" value="Rhodanese-like_dom_sf"/>
</dbReference>
<name>A0A6M9Q2L0_9BURK</name>
<dbReference type="Gene3D" id="3.40.250.10">
    <property type="entry name" value="Rhodanese-like domain"/>
    <property type="match status" value="1"/>
</dbReference>
<evidence type="ECO:0000259" key="1">
    <source>
        <dbReference type="PROSITE" id="PS50206"/>
    </source>
</evidence>
<sequence length="136" mass="15332">MKLKIGYRALIDSAMEKIETVPLNQAQELLQDSNVVFVDIRDIRELERDGMIPGALHAPRGMLEFWIDPESPYYKPIFGEGKRFILYCASAWRSALATKTLQDMGLPHVCHLEGGFSAWKQANLLVAEKPSKSPKS</sequence>
<feature type="domain" description="Rhodanese" evidence="1">
    <location>
        <begin position="31"/>
        <end position="128"/>
    </location>
</feature>
<gene>
    <name evidence="2" type="ORF">DCO17_09235</name>
</gene>
<dbReference type="SUPFAM" id="SSF52821">
    <property type="entry name" value="Rhodanese/Cell cycle control phosphatase"/>
    <property type="match status" value="1"/>
</dbReference>
<dbReference type="Pfam" id="PF00581">
    <property type="entry name" value="Rhodanese"/>
    <property type="match status" value="1"/>
</dbReference>
<dbReference type="GO" id="GO:0004792">
    <property type="term" value="F:thiosulfate-cyanide sulfurtransferase activity"/>
    <property type="evidence" value="ECO:0007669"/>
    <property type="project" value="TreeGrafter"/>
</dbReference>
<organism evidence="2 3">
    <name type="scientific">Polynucleobacter tropicus</name>
    <dbReference type="NCBI Taxonomy" id="1743174"/>
    <lineage>
        <taxon>Bacteria</taxon>
        <taxon>Pseudomonadati</taxon>
        <taxon>Pseudomonadota</taxon>
        <taxon>Betaproteobacteria</taxon>
        <taxon>Burkholderiales</taxon>
        <taxon>Burkholderiaceae</taxon>
        <taxon>Polynucleobacter</taxon>
    </lineage>
</organism>
<dbReference type="CDD" id="cd01447">
    <property type="entry name" value="Polysulfide_ST"/>
    <property type="match status" value="1"/>
</dbReference>
<reference evidence="2 3" key="1">
    <citation type="submission" date="2018-04" db="EMBL/GenBank/DDBJ databases">
        <title>Polynucleobacter sp. UH21B genome.</title>
        <authorList>
            <person name="Hahn M.W."/>
        </authorList>
    </citation>
    <scope>NUCLEOTIDE SEQUENCE [LARGE SCALE GENOMIC DNA]</scope>
    <source>
        <strain evidence="2 3">MWH-UH21B</strain>
    </source>
</reference>
<accession>A0A6M9Q2L0</accession>
<dbReference type="PANTHER" id="PTHR44086">
    <property type="entry name" value="THIOSULFATE SULFURTRANSFERASE RDL2, MITOCHONDRIAL-RELATED"/>
    <property type="match status" value="1"/>
</dbReference>
<dbReference type="InterPro" id="IPR001763">
    <property type="entry name" value="Rhodanese-like_dom"/>
</dbReference>
<dbReference type="PANTHER" id="PTHR44086:SF13">
    <property type="entry name" value="THIOSULFATE SULFURTRANSFERASE PSPE"/>
    <property type="match status" value="1"/>
</dbReference>
<dbReference type="PROSITE" id="PS50206">
    <property type="entry name" value="RHODANESE_3"/>
    <property type="match status" value="1"/>
</dbReference>
<dbReference type="SMART" id="SM00450">
    <property type="entry name" value="RHOD"/>
    <property type="match status" value="1"/>
</dbReference>
<keyword evidence="3" id="KW-1185">Reference proteome</keyword>